<dbReference type="Proteomes" id="UP000807353">
    <property type="component" value="Unassembled WGS sequence"/>
</dbReference>
<proteinExistence type="predicted"/>
<feature type="transmembrane region" description="Helical" evidence="1">
    <location>
        <begin position="76"/>
        <end position="101"/>
    </location>
</feature>
<evidence type="ECO:0000256" key="1">
    <source>
        <dbReference type="SAM" id="Phobius"/>
    </source>
</evidence>
<organism evidence="2 3">
    <name type="scientific">Collybia nuda</name>
    <dbReference type="NCBI Taxonomy" id="64659"/>
    <lineage>
        <taxon>Eukaryota</taxon>
        <taxon>Fungi</taxon>
        <taxon>Dikarya</taxon>
        <taxon>Basidiomycota</taxon>
        <taxon>Agaricomycotina</taxon>
        <taxon>Agaricomycetes</taxon>
        <taxon>Agaricomycetidae</taxon>
        <taxon>Agaricales</taxon>
        <taxon>Tricholomatineae</taxon>
        <taxon>Clitocybaceae</taxon>
        <taxon>Collybia</taxon>
    </lineage>
</organism>
<comment type="caution">
    <text evidence="2">The sequence shown here is derived from an EMBL/GenBank/DDBJ whole genome shotgun (WGS) entry which is preliminary data.</text>
</comment>
<keyword evidence="3" id="KW-1185">Reference proteome</keyword>
<dbReference type="AlphaFoldDB" id="A0A9P5YGD0"/>
<feature type="transmembrane region" description="Helical" evidence="1">
    <location>
        <begin position="599"/>
        <end position="623"/>
    </location>
</feature>
<sequence>MAIIIPKLTVAQAATIINAIITFLQYSIGLALVALLLYCIPPFNSANSWSVAARQVHTSLWPVILRRTHTYASTRVNFFSTLSLISALLVAICGIVVPLGLKQGPPVHSFFHPINASFIQDTSPLGLATSPRQDFKFGRICGGISQVLCPGNTPETINRTEIPPSVFETFSSTPHGPFNMEFRRYFINNGGYNFSMAKAQIGIVQSLILQEGIFAADGLIIDMTETPGIGFSNHTIPSLGDGSTWSQEMFWLEPVTTCVNTNLTIDYIRVDEFGVDNFNLTDRGGFANLTTEYPQLSRDGQNINLYEHAYKGAVLGNFFTMMGFNNMTRNESFVGKTYLLNRSSTSYTIGDMTTGDLSFLQNATLGDPDTSCRGFGGADNANITNVGVQCGGFAGPAQRTDGGDERIPSMNSTWTQSIHVCASTTRASIQTVTFTINSTRDLRDLQITRKISNTSVLWAVEKTDLMIRDVDLFWGHVVDKYESDPSLWTIRSNALYVPAGGSDSWGVTGAGQPSTVPAAAWAKVYALSSLSDFDYSGKTNFALLTKWQSLLAKNPETGNAQIRNLIWTDMVANSLVGTETHSTLVAASLEPSVTYDLRYAIPLLLLFIIWVPSFLASTFILVLGRLKVTYLRDFIDHTAVGRLALGDSALAPVDMRGGSEPVHLNEGSWRKAVGKTIVSFRSIINVRRSGGETFYDKVPKSPAASD</sequence>
<reference evidence="2" key="1">
    <citation type="submission" date="2020-11" db="EMBL/GenBank/DDBJ databases">
        <authorList>
            <consortium name="DOE Joint Genome Institute"/>
            <person name="Ahrendt S."/>
            <person name="Riley R."/>
            <person name="Andreopoulos W."/>
            <person name="Labutti K."/>
            <person name="Pangilinan J."/>
            <person name="Ruiz-Duenas F.J."/>
            <person name="Barrasa J.M."/>
            <person name="Sanchez-Garcia M."/>
            <person name="Camarero S."/>
            <person name="Miyauchi S."/>
            <person name="Serrano A."/>
            <person name="Linde D."/>
            <person name="Babiker R."/>
            <person name="Drula E."/>
            <person name="Ayuso-Fernandez I."/>
            <person name="Pacheco R."/>
            <person name="Padilla G."/>
            <person name="Ferreira P."/>
            <person name="Barriuso J."/>
            <person name="Kellner H."/>
            <person name="Castanera R."/>
            <person name="Alfaro M."/>
            <person name="Ramirez L."/>
            <person name="Pisabarro A.G."/>
            <person name="Kuo A."/>
            <person name="Tritt A."/>
            <person name="Lipzen A."/>
            <person name="He G."/>
            <person name="Yan M."/>
            <person name="Ng V."/>
            <person name="Cullen D."/>
            <person name="Martin F."/>
            <person name="Rosso M.-N."/>
            <person name="Henrissat B."/>
            <person name="Hibbett D."/>
            <person name="Martinez A.T."/>
            <person name="Grigoriev I.V."/>
        </authorList>
    </citation>
    <scope>NUCLEOTIDE SEQUENCE</scope>
    <source>
        <strain evidence="2">CBS 247.69</strain>
    </source>
</reference>
<dbReference type="OrthoDB" id="2369382at2759"/>
<accession>A0A9P5YGD0</accession>
<keyword evidence="1" id="KW-0472">Membrane</keyword>
<keyword evidence="1" id="KW-0812">Transmembrane</keyword>
<dbReference type="EMBL" id="MU150230">
    <property type="protein sequence ID" value="KAF9469427.1"/>
    <property type="molecule type" value="Genomic_DNA"/>
</dbReference>
<evidence type="ECO:0000313" key="2">
    <source>
        <dbReference type="EMBL" id="KAF9469427.1"/>
    </source>
</evidence>
<name>A0A9P5YGD0_9AGAR</name>
<protein>
    <submittedName>
        <fullName evidence="2">Uncharacterized protein</fullName>
    </submittedName>
</protein>
<gene>
    <name evidence="2" type="ORF">BDZ94DRAFT_1231777</name>
</gene>
<feature type="transmembrane region" description="Helical" evidence="1">
    <location>
        <begin position="16"/>
        <end position="40"/>
    </location>
</feature>
<evidence type="ECO:0000313" key="3">
    <source>
        <dbReference type="Proteomes" id="UP000807353"/>
    </source>
</evidence>
<keyword evidence="1" id="KW-1133">Transmembrane helix</keyword>